<accession>A0A848L9A2</accession>
<dbReference type="Pfam" id="PF11617">
    <property type="entry name" value="Cu-binding_MopE"/>
    <property type="match status" value="5"/>
</dbReference>
<keyword evidence="2" id="KW-1185">Reference proteome</keyword>
<organism evidence="1 2">
    <name type="scientific">Pyxidicoccus fallax</name>
    <dbReference type="NCBI Taxonomy" id="394095"/>
    <lineage>
        <taxon>Bacteria</taxon>
        <taxon>Pseudomonadati</taxon>
        <taxon>Myxococcota</taxon>
        <taxon>Myxococcia</taxon>
        <taxon>Myxococcales</taxon>
        <taxon>Cystobacterineae</taxon>
        <taxon>Myxococcaceae</taxon>
        <taxon>Pyxidicoccus</taxon>
    </lineage>
</organism>
<protein>
    <submittedName>
        <fullName evidence="1">Uncharacterized protein</fullName>
    </submittedName>
</protein>
<dbReference type="InterPro" id="IPR021655">
    <property type="entry name" value="Put_metal-bd"/>
</dbReference>
<name>A0A848L9A2_9BACT</name>
<dbReference type="EMBL" id="JABBJJ010000033">
    <property type="protein sequence ID" value="NMO15147.1"/>
    <property type="molecule type" value="Genomic_DNA"/>
</dbReference>
<comment type="caution">
    <text evidence="1">The sequence shown here is derived from an EMBL/GenBank/DDBJ whole genome shotgun (WGS) entry which is preliminary data.</text>
</comment>
<sequence length="826" mass="86741">MVSLLVLASCKKDEGPPDANQAAIRLEVSFDFKAGCIITQVRDKADASKSLTGEQLVWERAERKAVFGIFRREEWGRTLEVISTAHERDCKGQEVARKTQEVTLDTPGVQTFSFALSAVDTDGDGYVPTSGGGTDCVDNDAAVRQLSFYRDGDGDGVGGGDVVLGCTAPAQHVAQSGDCDDGNAERRPGNQEICDGVDNDCVEGIDNGLTLNSYYLDSDRDGVGAGPVVRACVAPENHVASSNDCDDNDAARKPGLAETCDDKDNNCDNRTDEGLAVVRYYRDADGDGFGTMTDTRLKCNRPEGYVSSNVDCNDSNSAVNPSAQEVCNEVDDNCSGGTDEGFNKTWHRDADGDNYGLANTTMTGCMQPAGYVAPTAVFDCNDAEAAVNPGVPEKCNGVDDNCVNGEDEPFKSGPTRLGATCGASCPGIYVCNEAQDDTRCNAPTGTTYYTPDVDGDGDALSGAQAQVACSPTMPPAGSATSNTDCDDTDRYNRGGGTEVCDFRDNNCNVNSDEGNVCMGAGWNPVTDSALNGRDWNTVAISKASVSGYPVWIAGANGALARRNAANESFTSFDGQCGATTTWNAAWVSSDGSVFLAGSGGQVARHDGTGCSMQHTLTGAHNATGIVGFEDSGMTLYVVDEGGQLHSWATSGAPVRAADSPTNPAPLYRDAHGFDRTRLFIVGQESNGQSVPQLETYSGGATPSDVDLPTGGSPSNSSLRSVWMVSPTLAYAVGDNNLVMRWQGAGWSLVTPPANTNFTSVCAPDRSSVYVTDAAGRIHRHNGLGNTWVTQYTPPTAGPLRDIALVSPTNIWAVGPGGRVIHFPQLP</sequence>
<proteinExistence type="predicted"/>
<dbReference type="AlphaFoldDB" id="A0A848L9A2"/>
<dbReference type="Proteomes" id="UP000518300">
    <property type="component" value="Unassembled WGS sequence"/>
</dbReference>
<evidence type="ECO:0000313" key="1">
    <source>
        <dbReference type="EMBL" id="NMO15147.1"/>
    </source>
</evidence>
<dbReference type="SUPFAM" id="SSF101898">
    <property type="entry name" value="NHL repeat"/>
    <property type="match status" value="1"/>
</dbReference>
<gene>
    <name evidence="1" type="ORF">HG543_09800</name>
</gene>
<evidence type="ECO:0000313" key="2">
    <source>
        <dbReference type="Proteomes" id="UP000518300"/>
    </source>
</evidence>
<dbReference type="RefSeq" id="WP_169344441.1">
    <property type="nucleotide sequence ID" value="NZ_JABBJJ010000033.1"/>
</dbReference>
<reference evidence="1 2" key="1">
    <citation type="submission" date="2020-04" db="EMBL/GenBank/DDBJ databases">
        <title>Draft genome of Pyxidicoccus fallax type strain.</title>
        <authorList>
            <person name="Whitworth D.E."/>
        </authorList>
    </citation>
    <scope>NUCLEOTIDE SEQUENCE [LARGE SCALE GENOMIC DNA]</scope>
    <source>
        <strain evidence="1 2">DSM 14698</strain>
    </source>
</reference>